<dbReference type="InterPro" id="IPR003593">
    <property type="entry name" value="AAA+_ATPase"/>
</dbReference>
<protein>
    <submittedName>
        <fullName evidence="6">ATP-binding cassette domain-containing protein</fullName>
    </submittedName>
</protein>
<organism evidence="6 7">
    <name type="scientific">Pelatocladus maniniholoensis HA4357-MV3</name>
    <dbReference type="NCBI Taxonomy" id="1117104"/>
    <lineage>
        <taxon>Bacteria</taxon>
        <taxon>Bacillati</taxon>
        <taxon>Cyanobacteriota</taxon>
        <taxon>Cyanophyceae</taxon>
        <taxon>Nostocales</taxon>
        <taxon>Nostocaceae</taxon>
        <taxon>Pelatocladus</taxon>
    </lineage>
</organism>
<comment type="caution">
    <text evidence="6">The sequence shown here is derived from an EMBL/GenBank/DDBJ whole genome shotgun (WGS) entry which is preliminary data.</text>
</comment>
<dbReference type="PANTHER" id="PTHR46743:SF2">
    <property type="entry name" value="TEICHOIC ACIDS EXPORT ATP-BINDING PROTEIN TAGH"/>
    <property type="match status" value="1"/>
</dbReference>
<dbReference type="PROSITE" id="PS50893">
    <property type="entry name" value="ABC_TRANSPORTER_2"/>
    <property type="match status" value="1"/>
</dbReference>
<dbReference type="AlphaFoldDB" id="A0A9E3LSV2"/>
<dbReference type="InterPro" id="IPR017871">
    <property type="entry name" value="ABC_transporter-like_CS"/>
</dbReference>
<dbReference type="Pfam" id="PF00005">
    <property type="entry name" value="ABC_tran"/>
    <property type="match status" value="1"/>
</dbReference>
<keyword evidence="2" id="KW-0813">Transport</keyword>
<feature type="domain" description="ABC transporter" evidence="5">
    <location>
        <begin position="53"/>
        <end position="272"/>
    </location>
</feature>
<sequence length="435" mass="48509">MLDINEQEISAKPYKNDHEIVLSVNSVSKKFCRDLKRSLLYGIQDIASELLGLREKNDIIRPKEFWALKDVNFRLCRGEALGLVGKNGSGKSTLLRMIAGLIKPDTGFVEVNGRVAPLIALGAGFNPILTGRENIYANMSILGLSKKEINERFDEVVEFAEIGDAIDAPVQSYSSGMAARLGFASAIHTNPDILLVDEVLAVGDMKFRVKCFHRLGELRKYGTSLILVSHDPNLILTACDTAIYLSSGNVIASGEPHLIMSKYEADLFLRERAEYSTKALFLPEKSQNESLGVDIIYLCFKDNQGKIIASPICGKSTNFCIGCKAHIYIENVGVIVLIQEKFGEGGIILRLSSFSDQVKFNLIPERQEIQLQIPYLSLRPGLYIMKVLIGQPGHNYLDAVEVFQFRVSEYINMSQCLFYQPRTWQINGGKLMIDN</sequence>
<comment type="similarity">
    <text evidence="1">Belongs to the ABC transporter superfamily.</text>
</comment>
<evidence type="ECO:0000259" key="5">
    <source>
        <dbReference type="PROSITE" id="PS50893"/>
    </source>
</evidence>
<dbReference type="GO" id="GO:0016020">
    <property type="term" value="C:membrane"/>
    <property type="evidence" value="ECO:0007669"/>
    <property type="project" value="InterPro"/>
</dbReference>
<dbReference type="InterPro" id="IPR003439">
    <property type="entry name" value="ABC_transporter-like_ATP-bd"/>
</dbReference>
<accession>A0A9E3LSV2</accession>
<dbReference type="InterPro" id="IPR050683">
    <property type="entry name" value="Bact_Polysacc_Export_ATP-bd"/>
</dbReference>
<keyword evidence="3" id="KW-0547">Nucleotide-binding</keyword>
<reference evidence="6" key="2">
    <citation type="journal article" date="2022" name="Microbiol. Resour. Announc.">
        <title>Metagenome Sequencing to Explore Phylogenomics of Terrestrial Cyanobacteria.</title>
        <authorList>
            <person name="Ward R.D."/>
            <person name="Stajich J.E."/>
            <person name="Johansen J.R."/>
            <person name="Huntemann M."/>
            <person name="Clum A."/>
            <person name="Foster B."/>
            <person name="Foster B."/>
            <person name="Roux S."/>
            <person name="Palaniappan K."/>
            <person name="Varghese N."/>
            <person name="Mukherjee S."/>
            <person name="Reddy T.B.K."/>
            <person name="Daum C."/>
            <person name="Copeland A."/>
            <person name="Chen I.A."/>
            <person name="Ivanova N.N."/>
            <person name="Kyrpides N.C."/>
            <person name="Shapiro N."/>
            <person name="Eloe-Fadrosh E.A."/>
            <person name="Pietrasiak N."/>
        </authorList>
    </citation>
    <scope>NUCLEOTIDE SEQUENCE</scope>
    <source>
        <strain evidence="6">HA4357-MV3</strain>
    </source>
</reference>
<dbReference type="InterPro" id="IPR015860">
    <property type="entry name" value="ABC_transpr_TagH-like"/>
</dbReference>
<dbReference type="Gene3D" id="3.40.50.300">
    <property type="entry name" value="P-loop containing nucleotide triphosphate hydrolases"/>
    <property type="match status" value="1"/>
</dbReference>
<dbReference type="EMBL" id="JAHHHW010000085">
    <property type="protein sequence ID" value="MBW4432401.1"/>
    <property type="molecule type" value="Genomic_DNA"/>
</dbReference>
<evidence type="ECO:0000256" key="1">
    <source>
        <dbReference type="ARBA" id="ARBA00005417"/>
    </source>
</evidence>
<name>A0A9E3LSV2_9NOST</name>
<dbReference type="CDD" id="cd03220">
    <property type="entry name" value="ABC_KpsT_Wzt"/>
    <property type="match status" value="1"/>
</dbReference>
<proteinExistence type="inferred from homology"/>
<evidence type="ECO:0000256" key="4">
    <source>
        <dbReference type="ARBA" id="ARBA00022840"/>
    </source>
</evidence>
<evidence type="ECO:0000313" key="6">
    <source>
        <dbReference type="EMBL" id="MBW4432401.1"/>
    </source>
</evidence>
<evidence type="ECO:0000256" key="2">
    <source>
        <dbReference type="ARBA" id="ARBA00022448"/>
    </source>
</evidence>
<dbReference type="InterPro" id="IPR027417">
    <property type="entry name" value="P-loop_NTPase"/>
</dbReference>
<dbReference type="SUPFAM" id="SSF52540">
    <property type="entry name" value="P-loop containing nucleoside triphosphate hydrolases"/>
    <property type="match status" value="1"/>
</dbReference>
<gene>
    <name evidence="6" type="ORF">KME28_11875</name>
</gene>
<dbReference type="SMART" id="SM00382">
    <property type="entry name" value="AAA"/>
    <property type="match status" value="1"/>
</dbReference>
<keyword evidence="4 6" id="KW-0067">ATP-binding</keyword>
<dbReference type="GO" id="GO:0140359">
    <property type="term" value="F:ABC-type transporter activity"/>
    <property type="evidence" value="ECO:0007669"/>
    <property type="project" value="InterPro"/>
</dbReference>
<dbReference type="GO" id="GO:0005524">
    <property type="term" value="F:ATP binding"/>
    <property type="evidence" value="ECO:0007669"/>
    <property type="project" value="UniProtKB-KW"/>
</dbReference>
<dbReference type="Proteomes" id="UP000813215">
    <property type="component" value="Unassembled WGS sequence"/>
</dbReference>
<dbReference type="GO" id="GO:0016887">
    <property type="term" value="F:ATP hydrolysis activity"/>
    <property type="evidence" value="ECO:0007669"/>
    <property type="project" value="InterPro"/>
</dbReference>
<evidence type="ECO:0000256" key="3">
    <source>
        <dbReference type="ARBA" id="ARBA00022741"/>
    </source>
</evidence>
<evidence type="ECO:0000313" key="7">
    <source>
        <dbReference type="Proteomes" id="UP000813215"/>
    </source>
</evidence>
<dbReference type="PROSITE" id="PS00211">
    <property type="entry name" value="ABC_TRANSPORTER_1"/>
    <property type="match status" value="1"/>
</dbReference>
<reference evidence="6" key="1">
    <citation type="submission" date="2021-05" db="EMBL/GenBank/DDBJ databases">
        <authorList>
            <person name="Pietrasiak N."/>
            <person name="Ward R."/>
            <person name="Stajich J.E."/>
            <person name="Kurbessoian T."/>
        </authorList>
    </citation>
    <scope>NUCLEOTIDE SEQUENCE</scope>
    <source>
        <strain evidence="6">HA4357-MV3</strain>
    </source>
</reference>
<dbReference type="PANTHER" id="PTHR46743">
    <property type="entry name" value="TEICHOIC ACIDS EXPORT ATP-BINDING PROTEIN TAGH"/>
    <property type="match status" value="1"/>
</dbReference>